<sequence>MVERKAKKVEKFNGRPFLVKTWHRKDPKVPGVADGKAEKKTKAQAKEPSVSLAGEHDKENPIGGFVEEGKYGAW</sequence>
<dbReference type="Proteomes" id="UP000293547">
    <property type="component" value="Unassembled WGS sequence"/>
</dbReference>
<protein>
    <submittedName>
        <fullName evidence="1">Uncharacterized protein</fullName>
    </submittedName>
</protein>
<accession>A0ACB6FFU1</accession>
<reference evidence="1 2" key="1">
    <citation type="journal article" date="2019" name="bioRxiv">
        <title>Genomics, evolutionary history and diagnostics of the Alternaria alternata species group including apple and Asian pear pathotypes.</title>
        <authorList>
            <person name="Armitage A.D."/>
            <person name="Cockerton H.M."/>
            <person name="Sreenivasaprasad S."/>
            <person name="Woodhall J.W."/>
            <person name="Lane C.R."/>
            <person name="Harrison R.J."/>
            <person name="Clarkson J.P."/>
        </authorList>
    </citation>
    <scope>NUCLEOTIDE SEQUENCE [LARGE SCALE GENOMIC DNA]</scope>
    <source>
        <strain evidence="1 2">FERA 650</strain>
    </source>
</reference>
<evidence type="ECO:0000313" key="1">
    <source>
        <dbReference type="EMBL" id="KAB2103193.1"/>
    </source>
</evidence>
<name>A0ACB6FFU1_9PLEO</name>
<keyword evidence="2" id="KW-1185">Reference proteome</keyword>
<evidence type="ECO:0000313" key="2">
    <source>
        <dbReference type="Proteomes" id="UP000293547"/>
    </source>
</evidence>
<comment type="caution">
    <text evidence="1">The sequence shown here is derived from an EMBL/GenBank/DDBJ whole genome shotgun (WGS) entry which is preliminary data.</text>
</comment>
<organism evidence="1 2">
    <name type="scientific">Alternaria gaisen</name>
    <dbReference type="NCBI Taxonomy" id="167740"/>
    <lineage>
        <taxon>Eukaryota</taxon>
        <taxon>Fungi</taxon>
        <taxon>Dikarya</taxon>
        <taxon>Ascomycota</taxon>
        <taxon>Pezizomycotina</taxon>
        <taxon>Dothideomycetes</taxon>
        <taxon>Pleosporomycetidae</taxon>
        <taxon>Pleosporales</taxon>
        <taxon>Pleosporineae</taxon>
        <taxon>Pleosporaceae</taxon>
        <taxon>Alternaria</taxon>
        <taxon>Alternaria sect. Alternaria</taxon>
    </lineage>
</organism>
<dbReference type="EMBL" id="PDWZ02000008">
    <property type="protein sequence ID" value="KAB2103193.1"/>
    <property type="molecule type" value="Genomic_DNA"/>
</dbReference>
<gene>
    <name evidence="1" type="ORF">AG0111_0g8463</name>
</gene>
<proteinExistence type="predicted"/>